<dbReference type="PANTHER" id="PTHR35038:SF8">
    <property type="entry name" value="C-TYPE POLYHEME CYTOCHROME OMCC"/>
    <property type="match status" value="1"/>
</dbReference>
<dbReference type="GO" id="GO:0016491">
    <property type="term" value="F:oxidoreductase activity"/>
    <property type="evidence" value="ECO:0007669"/>
    <property type="project" value="TreeGrafter"/>
</dbReference>
<dbReference type="Proteomes" id="UP000811899">
    <property type="component" value="Unassembled WGS sequence"/>
</dbReference>
<sequence>MRPSDRRRADRLQINELSCPGILRRASRYPRFLFLLFLVFTLFTGSALASIECYECHGTKISDTQGDYRPLDDNLGRNPVSGGFRGNHRTHLPEGATKSNCTICHPGTDSYGIGHRDGKIKVSSNINSSPLTARYKNQTSVFANSTSAFPQTATPVLGQCNNVNCHFETATPVWGSQSFMVPSDCNSCHLAPPETGSHVKHFSSLSSAAGRTIGTICSKCHPSYTTDPKPFIHATSAGRRSHAVTFSTPPNSGGSYAGSVNAGYLPSQHPLRNGTCSNLYCHSDGNDPGLYKQPQWGSSLAENCAGCHGGTKDSGSPMATNAHAKHINSYTFACEKCHTATVNDTPAIRDKSLHVNKIKDVAFNEAGDFATDTKGCSNTYCHSDALGHAPKRAVVWTDTTPLECDSCHRGTRATQTTMSSAGHGRLVGAQWIRKYPCYYCHYDTANTDNSIKDRTKHVNKVKDVVIAPNWRITNKPFPAYSSARKTCYNVYCHSDGTINPDIDKTYSWNQGRTNCNSCHGHSINTCSTSNCHDGTEHDGRFWPVYTRWSSGQEWRAAVPMFKNDGPGTLRANSHPRHVQTNFTCNKCHAVTIVNGDCRSCHTGGTPLGSMRESAHINADFHVNKEKDVAFSDGGTYNPATKTCTNTKCHSGTVIPKWGDSINGSVICLGCHGSNEADLDTFGGFGNGTQAKINLNHWVTSGHGRYSTSGRYPGSNNPAANFPANPCWYCHDNTVLHGESANPFRLRRHQQYELRFDKECVYCHMEHKDYECINCHVGQNSLAPQATAGGISVKLRTGGSRTDWPSHTYLSGCTLAACHDSDDGTFANGGHKGHSTGAGTWNVEQKNDIKSQYVMMGVCLQCHDDDSNGQCTFCHSNNPAKYSLGFNPGTGFIKPKQARASAAHFGKKHYGTFLNSGGWTKNAQGKYLGTWRGGKFCWDCHDPHGDSNIYMIHDQVATATDGKFGVPVSRSPVSFTQKKFGTDYAGGPNKLCNVCHGADSKHYLSNFSDGHNSGKICTTCHMHRFADAHADSQSCNTCHANAKPVPKHVAFGLSVTCVKCHSGIIGSRTDVVGQFNSNSHHVQGVTLTGKQCYACHWEATPYGTIDPARHEGFNFNTYSGVKNAKVDLVVWQPGVRPTFYSSTSAVQFLANRINTVSERIEVGKLNNHCLSCHSDQNNDTSPFGDCKTPRQYAWDGQSIATRYSQLGTTSWGKVNSGTWTNANKKDTVTKAFSAHGNAAMNQGGWNAADGYDAVPPNTRAGVKNVQCYDCHNSHGSKVNGTTSSYLTFNNTKNGANLKETQKDKGGYAATYMAQPNTTGKNTYAAGAGQCFDCHETQNSSATKPWGYQSTFEASQPIMGYDDSPRFGGGTKGRYTRFPFRKTSVAGTHFSASSMLNYSSHERINGLCTPCHDPHGVSPTLGDQMSYAVPLLKGTWMTSPYKEDAPPANATSGGTATPPYRWGGNHQYSGWYYRKPSATIPLGWNTDRNTFANATPYNTFNRISENDNQFAGLCTRCHQQGKLTNTANANPDWKSRERVHKTVKGWGANNEHSFTCSKCHQPHSSALPRLMVTNCLDYQHRGRVASGGKASAADTYPGNGYIYNYANSGGGHFGFPIGGIIKSPTGTDTTSVNDPAYKADRYKYEAFTQCHLRRSGVTISPDYPSDGSTPAVPSQWPQENYWNQVTPWDNPNGTSSSTPSHSNSYY</sequence>
<evidence type="ECO:0000313" key="3">
    <source>
        <dbReference type="EMBL" id="MBT0665490.1"/>
    </source>
</evidence>
<dbReference type="Gene3D" id="1.10.1130.10">
    <property type="entry name" value="Flavocytochrome C3, Chain A"/>
    <property type="match status" value="2"/>
</dbReference>
<accession>A0AAW4L6P6</accession>
<proteinExistence type="predicted"/>
<dbReference type="SUPFAM" id="SSF48695">
    <property type="entry name" value="Multiheme cytochromes"/>
    <property type="match status" value="4"/>
</dbReference>
<dbReference type="PANTHER" id="PTHR35038">
    <property type="entry name" value="DISSIMILATORY SULFITE REDUCTASE SIRA"/>
    <property type="match status" value="1"/>
</dbReference>
<dbReference type="NCBIfam" id="TIGR01904">
    <property type="entry name" value="GSu_C4xC__C2xCH"/>
    <property type="match status" value="5"/>
</dbReference>
<dbReference type="EMBL" id="JAHCVJ010000006">
    <property type="protein sequence ID" value="MBT0665490.1"/>
    <property type="molecule type" value="Genomic_DNA"/>
</dbReference>
<dbReference type="Pfam" id="PF09698">
    <property type="entry name" value="GSu_C4xC__C2xCH"/>
    <property type="match status" value="3"/>
</dbReference>
<reference evidence="3 4" key="1">
    <citation type="submission" date="2021-05" db="EMBL/GenBank/DDBJ databases">
        <title>The draft genome of Geobacter pelophilus DSM 12255.</title>
        <authorList>
            <person name="Xu Z."/>
            <person name="Masuda Y."/>
            <person name="Itoh H."/>
            <person name="Senoo K."/>
        </authorList>
    </citation>
    <scope>NUCLEOTIDE SEQUENCE [LARGE SCALE GENOMIC DNA]</scope>
    <source>
        <strain evidence="3 4">DSM 12255</strain>
    </source>
</reference>
<feature type="compositionally biased region" description="Low complexity" evidence="2">
    <location>
        <begin position="1688"/>
        <end position="1704"/>
    </location>
</feature>
<evidence type="ECO:0000313" key="4">
    <source>
        <dbReference type="Proteomes" id="UP000811899"/>
    </source>
</evidence>
<feature type="region of interest" description="Disordered" evidence="2">
    <location>
        <begin position="1679"/>
        <end position="1704"/>
    </location>
</feature>
<organism evidence="3 4">
    <name type="scientific">Geoanaerobacter pelophilus</name>
    <dbReference type="NCBI Taxonomy" id="60036"/>
    <lineage>
        <taxon>Bacteria</taxon>
        <taxon>Pseudomonadati</taxon>
        <taxon>Thermodesulfobacteriota</taxon>
        <taxon>Desulfuromonadia</taxon>
        <taxon>Geobacterales</taxon>
        <taxon>Geobacteraceae</taxon>
        <taxon>Geoanaerobacter</taxon>
    </lineage>
</organism>
<evidence type="ECO:0000256" key="2">
    <source>
        <dbReference type="SAM" id="MobiDB-lite"/>
    </source>
</evidence>
<dbReference type="InterPro" id="IPR051829">
    <property type="entry name" value="Multiheme_Cytochr_ET"/>
</dbReference>
<evidence type="ECO:0000256" key="1">
    <source>
        <dbReference type="ARBA" id="ARBA00022729"/>
    </source>
</evidence>
<dbReference type="RefSeq" id="WP_214172268.1">
    <property type="nucleotide sequence ID" value="NZ_JAHCVJ010000006.1"/>
</dbReference>
<dbReference type="InterPro" id="IPR036280">
    <property type="entry name" value="Multihaem_cyt_sf"/>
</dbReference>
<gene>
    <name evidence="3" type="ORF">KI809_14370</name>
</gene>
<keyword evidence="1" id="KW-0732">Signal</keyword>
<protein>
    <submittedName>
        <fullName evidence="3">CxxxxCH/CxxCH domain-containing protein</fullName>
    </submittedName>
</protein>
<dbReference type="InterPro" id="IPR010176">
    <property type="entry name" value="C4xCH_C2xCH_motif_GEOSU"/>
</dbReference>
<keyword evidence="4" id="KW-1185">Reference proteome</keyword>
<name>A0AAW4L6P6_9BACT</name>
<comment type="caution">
    <text evidence="3">The sequence shown here is derived from an EMBL/GenBank/DDBJ whole genome shotgun (WGS) entry which is preliminary data.</text>
</comment>